<dbReference type="EMBL" id="LR031876">
    <property type="protein sequence ID" value="VDD35643.1"/>
    <property type="molecule type" value="Genomic_DNA"/>
</dbReference>
<comment type="catalytic activity">
    <reaction evidence="5">
        <text>[3Fe-4S](1+)-[protein] + Fe(2+)-[Dph3] = [3Fe-4S](0)-[protein] + Fe(3+)-[Dph3]</text>
        <dbReference type="Rhea" id="RHEA:71235"/>
        <dbReference type="Rhea" id="RHEA-COMP:17996"/>
        <dbReference type="Rhea" id="RHEA-COMP:17997"/>
        <dbReference type="Rhea" id="RHEA-COMP:18002"/>
        <dbReference type="Rhea" id="RHEA-COMP:18003"/>
        <dbReference type="ChEBI" id="CHEBI:29033"/>
        <dbReference type="ChEBI" id="CHEBI:29034"/>
        <dbReference type="ChEBI" id="CHEBI:33751"/>
        <dbReference type="ChEBI" id="CHEBI:47402"/>
        <dbReference type="ChEBI" id="CHEBI:83228"/>
    </reaction>
</comment>
<evidence type="ECO:0000259" key="8">
    <source>
        <dbReference type="PROSITE" id="PS51074"/>
    </source>
</evidence>
<comment type="pathway">
    <text evidence="1">Protein modification; peptidyl-diphthamide biosynthesis.</text>
</comment>
<name>A0A3P6DVE6_BRAOL</name>
<sequence>MSYDDVEIEDMEWNEEIQAYTYPCPCGDLFQITKEDLRLGEEIANCPSCSLYITVIYNMEDFQNDTKKNNESKSRQAVAVANKIETNNYKIIINIIGRPLACSFGHETISKNGEINKILRKITTTIMIMMMVNNLAGALENKVRYSPCSDTQISKRDGFTVGVAISSREAFFLDQVQLPPCHSRLGLAVKMAPLALFRPNVDEISLLSIDTISLWLYGVISMRLKEVKKIHGSKYAIRSYPVKVADGSNTITDLTLLIATSKFMWRFQGQTSTSSHLTLGTTLTIRGSTRLPPSMQML</sequence>
<dbReference type="GO" id="GO:0005829">
    <property type="term" value="C:cytosol"/>
    <property type="evidence" value="ECO:0007669"/>
    <property type="project" value="TreeGrafter"/>
</dbReference>
<dbReference type="PANTHER" id="PTHR21454:SF31">
    <property type="entry name" value="DIPHTHAMIDE BIOSYNTHESIS PROTEIN 3"/>
    <property type="match status" value="1"/>
</dbReference>
<evidence type="ECO:0000256" key="2">
    <source>
        <dbReference type="ARBA" id="ARBA00022723"/>
    </source>
</evidence>
<dbReference type="Gene3D" id="3.10.660.10">
    <property type="entry name" value="DPH Zinc finger"/>
    <property type="match status" value="1"/>
</dbReference>
<dbReference type="SUPFAM" id="SSF144217">
    <property type="entry name" value="CSL zinc finger"/>
    <property type="match status" value="1"/>
</dbReference>
<dbReference type="AlphaFoldDB" id="A0A3P6DVE6"/>
<keyword evidence="3" id="KW-0408">Iron</keyword>
<dbReference type="InterPro" id="IPR036671">
    <property type="entry name" value="DPH_MB_sf"/>
</dbReference>
<feature type="domain" description="DPH-type MB" evidence="8">
    <location>
        <begin position="2"/>
        <end position="58"/>
    </location>
</feature>
<evidence type="ECO:0000313" key="9">
    <source>
        <dbReference type="EMBL" id="VDD35643.1"/>
    </source>
</evidence>
<evidence type="ECO:0000256" key="3">
    <source>
        <dbReference type="ARBA" id="ARBA00023004"/>
    </source>
</evidence>
<comment type="catalytic activity">
    <reaction evidence="7">
        <text>2 [3Fe-4S](0)-[protein] + 2 Fe(2+)-[Dph3] + NADH = 2 [4Fe-4S](1+)-[protein] + 2 [Dph3] + NAD(+) + H(+)</text>
        <dbReference type="Rhea" id="RHEA:71239"/>
        <dbReference type="Rhea" id="RHEA-COMP:17997"/>
        <dbReference type="Rhea" id="RHEA-COMP:17998"/>
        <dbReference type="Rhea" id="RHEA-COMP:18001"/>
        <dbReference type="Rhea" id="RHEA-COMP:18002"/>
        <dbReference type="ChEBI" id="CHEBI:15378"/>
        <dbReference type="ChEBI" id="CHEBI:29033"/>
        <dbReference type="ChEBI" id="CHEBI:33723"/>
        <dbReference type="ChEBI" id="CHEBI:47402"/>
        <dbReference type="ChEBI" id="CHEBI:57540"/>
        <dbReference type="ChEBI" id="CHEBI:57945"/>
        <dbReference type="ChEBI" id="CHEBI:83228"/>
    </reaction>
</comment>
<evidence type="ECO:0000256" key="4">
    <source>
        <dbReference type="ARBA" id="ARBA00024032"/>
    </source>
</evidence>
<keyword evidence="2" id="KW-0479">Metal-binding</keyword>
<organism evidence="9">
    <name type="scientific">Brassica oleracea</name>
    <name type="common">Wild cabbage</name>
    <dbReference type="NCBI Taxonomy" id="3712"/>
    <lineage>
        <taxon>Eukaryota</taxon>
        <taxon>Viridiplantae</taxon>
        <taxon>Streptophyta</taxon>
        <taxon>Embryophyta</taxon>
        <taxon>Tracheophyta</taxon>
        <taxon>Spermatophyta</taxon>
        <taxon>Magnoliopsida</taxon>
        <taxon>eudicotyledons</taxon>
        <taxon>Gunneridae</taxon>
        <taxon>Pentapetalae</taxon>
        <taxon>rosids</taxon>
        <taxon>malvids</taxon>
        <taxon>Brassicales</taxon>
        <taxon>Brassicaceae</taxon>
        <taxon>Brassiceae</taxon>
        <taxon>Brassica</taxon>
    </lineage>
</organism>
<evidence type="ECO:0000256" key="6">
    <source>
        <dbReference type="ARBA" id="ARBA00041070"/>
    </source>
</evidence>
<proteinExistence type="inferred from homology"/>
<dbReference type="FunFam" id="3.10.660.10:FF:000001">
    <property type="entry name" value="Diphthamide biosynthesis 3"/>
    <property type="match status" value="1"/>
</dbReference>
<dbReference type="GO" id="GO:0046872">
    <property type="term" value="F:metal ion binding"/>
    <property type="evidence" value="ECO:0007669"/>
    <property type="project" value="UniProtKB-KW"/>
</dbReference>
<evidence type="ECO:0000256" key="5">
    <source>
        <dbReference type="ARBA" id="ARBA00036267"/>
    </source>
</evidence>
<dbReference type="Pfam" id="PF05207">
    <property type="entry name" value="Zn_ribbon_CSL"/>
    <property type="match status" value="1"/>
</dbReference>
<accession>A0A3P6DVE6</accession>
<dbReference type="PROSITE" id="PS51074">
    <property type="entry name" value="DPH_MB"/>
    <property type="match status" value="1"/>
</dbReference>
<reference evidence="9" key="1">
    <citation type="submission" date="2018-11" db="EMBL/GenBank/DDBJ databases">
        <authorList>
            <consortium name="Genoscope - CEA"/>
            <person name="William W."/>
        </authorList>
    </citation>
    <scope>NUCLEOTIDE SEQUENCE</scope>
</reference>
<gene>
    <name evidence="9" type="ORF">BOLC7T41203H</name>
</gene>
<protein>
    <recommendedName>
        <fullName evidence="6">Diphthamide biosynthesis protein 3</fullName>
    </recommendedName>
</protein>
<evidence type="ECO:0000256" key="1">
    <source>
        <dbReference type="ARBA" id="ARBA00005156"/>
    </source>
</evidence>
<evidence type="ECO:0000256" key="7">
    <source>
        <dbReference type="ARBA" id="ARBA00048125"/>
    </source>
</evidence>
<dbReference type="InterPro" id="IPR007872">
    <property type="entry name" value="DPH_MB_dom"/>
</dbReference>
<dbReference type="InterPro" id="IPR044248">
    <property type="entry name" value="DPH3/4-like"/>
</dbReference>
<dbReference type="PANTHER" id="PTHR21454">
    <property type="entry name" value="DPH3 HOMOLOG-RELATED"/>
    <property type="match status" value="1"/>
</dbReference>
<dbReference type="GO" id="GO:0017183">
    <property type="term" value="P:protein histidyl modification to diphthamide"/>
    <property type="evidence" value="ECO:0007669"/>
    <property type="project" value="InterPro"/>
</dbReference>
<comment type="similarity">
    <text evidence="4">Belongs to the DPH3 family.</text>
</comment>